<keyword evidence="1" id="KW-0732">Signal</keyword>
<feature type="chain" id="PRO_5037758659" evidence="1">
    <location>
        <begin position="24"/>
        <end position="167"/>
    </location>
</feature>
<dbReference type="Proteomes" id="UP000627446">
    <property type="component" value="Unassembled WGS sequence"/>
</dbReference>
<comment type="caution">
    <text evidence="2">The sequence shown here is derived from an EMBL/GenBank/DDBJ whole genome shotgun (WGS) entry which is preliminary data.</text>
</comment>
<evidence type="ECO:0000313" key="3">
    <source>
        <dbReference type="Proteomes" id="UP000627446"/>
    </source>
</evidence>
<keyword evidence="3" id="KW-1185">Reference proteome</keyword>
<dbReference type="RefSeq" id="WP_186916440.1">
    <property type="nucleotide sequence ID" value="NZ_JACOFZ010000003.1"/>
</dbReference>
<evidence type="ECO:0000313" key="2">
    <source>
        <dbReference type="EMBL" id="MBC3881903.1"/>
    </source>
</evidence>
<dbReference type="EMBL" id="JACOFZ010000003">
    <property type="protein sequence ID" value="MBC3881903.1"/>
    <property type="molecule type" value="Genomic_DNA"/>
</dbReference>
<protein>
    <submittedName>
        <fullName evidence="2">Uncharacterized protein</fullName>
    </submittedName>
</protein>
<reference evidence="2" key="1">
    <citation type="submission" date="2020-08" db="EMBL/GenBank/DDBJ databases">
        <title>Novel species isolated from subtropical streams in China.</title>
        <authorList>
            <person name="Lu H."/>
        </authorList>
    </citation>
    <scope>NUCLEOTIDE SEQUENCE</scope>
    <source>
        <strain evidence="2">LX22W</strain>
    </source>
</reference>
<feature type="signal peptide" evidence="1">
    <location>
        <begin position="1"/>
        <end position="23"/>
    </location>
</feature>
<accession>A0A923HQ64</accession>
<organism evidence="2 3">
    <name type="scientific">Undibacterium nitidum</name>
    <dbReference type="NCBI Taxonomy" id="2762298"/>
    <lineage>
        <taxon>Bacteria</taxon>
        <taxon>Pseudomonadati</taxon>
        <taxon>Pseudomonadota</taxon>
        <taxon>Betaproteobacteria</taxon>
        <taxon>Burkholderiales</taxon>
        <taxon>Oxalobacteraceae</taxon>
        <taxon>Undibacterium</taxon>
    </lineage>
</organism>
<evidence type="ECO:0000256" key="1">
    <source>
        <dbReference type="SAM" id="SignalP"/>
    </source>
</evidence>
<proteinExistence type="predicted"/>
<gene>
    <name evidence="2" type="ORF">H8K36_10990</name>
</gene>
<sequence length="167" mass="19462">MKKCLSMTIIFFLAISFEINATAPPFKGGSLYIQSMDSESKDCNFRKDSHFPTRVRQYFYDGKAMRQIKLDNEQVQISEISLKRIFWEGYITSQEVAIAMQDQEYPCAFHLSFNPSLPSQHNKELRRIQLNIGKIKNERGVWYWAPIKKSSDTHKTEESKQTIGRPS</sequence>
<dbReference type="AlphaFoldDB" id="A0A923HQ64"/>
<name>A0A923HQ64_9BURK</name>